<dbReference type="InterPro" id="IPR018356">
    <property type="entry name" value="Tscrpt_reg_HTH_DeoR_CS"/>
</dbReference>
<reference evidence="8 9" key="1">
    <citation type="submission" date="2016-10" db="EMBL/GenBank/DDBJ databases">
        <authorList>
            <person name="de Groot N.N."/>
        </authorList>
    </citation>
    <scope>NUCLEOTIDE SEQUENCE [LARGE SCALE GENOMIC DNA]</scope>
    <source>
        <strain evidence="8 9">DSM 2179</strain>
    </source>
</reference>
<evidence type="ECO:0000256" key="5">
    <source>
        <dbReference type="ARBA" id="ARBA00023163"/>
    </source>
</evidence>
<dbReference type="EMBL" id="FNZK01000010">
    <property type="protein sequence ID" value="SEJ55437.1"/>
    <property type="molecule type" value="Genomic_DNA"/>
</dbReference>
<evidence type="ECO:0000256" key="2">
    <source>
        <dbReference type="ARBA" id="ARBA00022491"/>
    </source>
</evidence>
<keyword evidence="5" id="KW-0804">Transcription</keyword>
<dbReference type="PANTHER" id="PTHR30363">
    <property type="entry name" value="HTH-TYPE TRANSCRIPTIONAL REGULATOR SRLR-RELATED"/>
    <property type="match status" value="1"/>
</dbReference>
<dbReference type="PRINTS" id="PR00037">
    <property type="entry name" value="HTHLACR"/>
</dbReference>
<dbReference type="InterPro" id="IPR014036">
    <property type="entry name" value="DeoR-like_C"/>
</dbReference>
<proteinExistence type="predicted"/>
<dbReference type="STRING" id="84035.SAMN05660742_11060"/>
<evidence type="ECO:0000256" key="3">
    <source>
        <dbReference type="ARBA" id="ARBA00023015"/>
    </source>
</evidence>
<keyword evidence="4" id="KW-0238">DNA-binding</keyword>
<dbReference type="InterPro" id="IPR037171">
    <property type="entry name" value="NagB/RpiA_transferase-like"/>
</dbReference>
<gene>
    <name evidence="8" type="ORF">SAMN05660742_11060</name>
</gene>
<evidence type="ECO:0000256" key="6">
    <source>
        <dbReference type="ARBA" id="ARBA00024937"/>
    </source>
</evidence>
<dbReference type="PROSITE" id="PS51000">
    <property type="entry name" value="HTH_DEOR_2"/>
    <property type="match status" value="1"/>
</dbReference>
<dbReference type="SUPFAM" id="SSF46785">
    <property type="entry name" value="Winged helix' DNA-binding domain"/>
    <property type="match status" value="1"/>
</dbReference>
<dbReference type="InterPro" id="IPR036390">
    <property type="entry name" value="WH_DNA-bd_sf"/>
</dbReference>
<dbReference type="SUPFAM" id="SSF100950">
    <property type="entry name" value="NagB/RpiA/CoA transferase-like"/>
    <property type="match status" value="1"/>
</dbReference>
<dbReference type="InterPro" id="IPR050313">
    <property type="entry name" value="Carb_Metab_HTH_regulators"/>
</dbReference>
<dbReference type="PROSITE" id="PS00894">
    <property type="entry name" value="HTH_DEOR_1"/>
    <property type="match status" value="1"/>
</dbReference>
<feature type="domain" description="HTH deoR-type" evidence="7">
    <location>
        <begin position="1"/>
        <end position="56"/>
    </location>
</feature>
<evidence type="ECO:0000256" key="1">
    <source>
        <dbReference type="ARBA" id="ARBA00021390"/>
    </source>
</evidence>
<dbReference type="GO" id="GO:0003700">
    <property type="term" value="F:DNA-binding transcription factor activity"/>
    <property type="evidence" value="ECO:0007669"/>
    <property type="project" value="InterPro"/>
</dbReference>
<keyword evidence="2" id="KW-0678">Repressor</keyword>
<evidence type="ECO:0000256" key="4">
    <source>
        <dbReference type="ARBA" id="ARBA00023125"/>
    </source>
</evidence>
<organism evidence="8 9">
    <name type="scientific">Propionispira arboris</name>
    <dbReference type="NCBI Taxonomy" id="84035"/>
    <lineage>
        <taxon>Bacteria</taxon>
        <taxon>Bacillati</taxon>
        <taxon>Bacillota</taxon>
        <taxon>Negativicutes</taxon>
        <taxon>Selenomonadales</taxon>
        <taxon>Selenomonadaceae</taxon>
        <taxon>Propionispira</taxon>
    </lineage>
</organism>
<dbReference type="Gene3D" id="3.40.50.1360">
    <property type="match status" value="1"/>
</dbReference>
<keyword evidence="9" id="KW-1185">Reference proteome</keyword>
<dbReference type="GO" id="GO:0003677">
    <property type="term" value="F:DNA binding"/>
    <property type="evidence" value="ECO:0007669"/>
    <property type="project" value="UniProtKB-KW"/>
</dbReference>
<dbReference type="SMART" id="SM01134">
    <property type="entry name" value="DeoRC"/>
    <property type="match status" value="1"/>
</dbReference>
<dbReference type="InterPro" id="IPR036388">
    <property type="entry name" value="WH-like_DNA-bd_sf"/>
</dbReference>
<dbReference type="Proteomes" id="UP000199662">
    <property type="component" value="Unassembled WGS sequence"/>
</dbReference>
<accession>A0A1H6ZV13</accession>
<dbReference type="InterPro" id="IPR001034">
    <property type="entry name" value="DeoR_HTH"/>
</dbReference>
<dbReference type="RefSeq" id="WP_091831655.1">
    <property type="nucleotide sequence ID" value="NZ_FNZK01000010.1"/>
</dbReference>
<protein>
    <recommendedName>
        <fullName evidence="1">Lactose phosphotransferase system repressor</fullName>
    </recommendedName>
</protein>
<keyword evidence="3" id="KW-0805">Transcription regulation</keyword>
<comment type="function">
    <text evidence="6">Repressor of the lactose catabolism operon. Galactose-6-phosphate is the inducer.</text>
</comment>
<dbReference type="Gene3D" id="1.10.10.10">
    <property type="entry name" value="Winged helix-like DNA-binding domain superfamily/Winged helix DNA-binding domain"/>
    <property type="match status" value="1"/>
</dbReference>
<dbReference type="SMART" id="SM00420">
    <property type="entry name" value="HTH_DEOR"/>
    <property type="match status" value="1"/>
</dbReference>
<evidence type="ECO:0000313" key="9">
    <source>
        <dbReference type="Proteomes" id="UP000199662"/>
    </source>
</evidence>
<name>A0A1H6ZV13_9FIRM</name>
<dbReference type="AlphaFoldDB" id="A0A1H6ZV13"/>
<evidence type="ECO:0000259" key="7">
    <source>
        <dbReference type="PROSITE" id="PS51000"/>
    </source>
</evidence>
<dbReference type="Pfam" id="PF00455">
    <property type="entry name" value="DeoRC"/>
    <property type="match status" value="1"/>
</dbReference>
<evidence type="ECO:0000313" key="8">
    <source>
        <dbReference type="EMBL" id="SEJ55437.1"/>
    </source>
</evidence>
<dbReference type="Pfam" id="PF08220">
    <property type="entry name" value="HTH_DeoR"/>
    <property type="match status" value="1"/>
</dbReference>
<sequence>MHTRHTQLLDFVNSENRISVALLSQKLQVSEVTIRKDLDILEKKGLLRREHGFAVMIASDDIAHHLSFNYDTKKRIAQKAAANVKNGETVMIESGSCCALLAEELATKRRDITIITNSAFIAAFIRKSPAARIVLLGGDYQNESQVMVGPMLKKCVQDFFVDKVFIGTDGFTEKHGFTGNNLLRTEAIRAMAESANKIIILTESIKFSQQGVVTQFKAEEIAAIFTDDHIPEEKKQFLQKLNTKIYTVPCE</sequence>
<dbReference type="PANTHER" id="PTHR30363:SF4">
    <property type="entry name" value="GLYCEROL-3-PHOSPHATE REGULON REPRESSOR"/>
    <property type="match status" value="1"/>
</dbReference>